<comment type="caution">
    <text evidence="13">The sequence shown here is derived from an EMBL/GenBank/DDBJ whole genome shotgun (WGS) entry which is preliminary data.</text>
</comment>
<comment type="subcellular location">
    <subcellularLocation>
        <location evidence="1 12">Cell membrane</location>
        <topology evidence="1 12">Multi-pass membrane protein</topology>
    </subcellularLocation>
</comment>
<dbReference type="PANTHER" id="PTHR28259:SF1">
    <property type="entry name" value="FLUORIDE EXPORT PROTEIN 1-RELATED"/>
    <property type="match status" value="1"/>
</dbReference>
<evidence type="ECO:0000256" key="5">
    <source>
        <dbReference type="ARBA" id="ARBA00022989"/>
    </source>
</evidence>
<comment type="function">
    <text evidence="12">Fluoride-specific ion channel. Important for reducing fluoride concentration in the cell, thus reducing its toxicity.</text>
</comment>
<keyword evidence="8 12" id="KW-0472">Membrane</keyword>
<dbReference type="GO" id="GO:0062054">
    <property type="term" value="F:fluoride channel activity"/>
    <property type="evidence" value="ECO:0007669"/>
    <property type="project" value="UniProtKB-UniRule"/>
</dbReference>
<keyword evidence="14" id="KW-1185">Reference proteome</keyword>
<dbReference type="AlphaFoldDB" id="A0A849L0K8"/>
<evidence type="ECO:0000256" key="7">
    <source>
        <dbReference type="ARBA" id="ARBA00023065"/>
    </source>
</evidence>
<dbReference type="GO" id="GO:0005886">
    <property type="term" value="C:plasma membrane"/>
    <property type="evidence" value="ECO:0007669"/>
    <property type="project" value="UniProtKB-SubCell"/>
</dbReference>
<evidence type="ECO:0000256" key="8">
    <source>
        <dbReference type="ARBA" id="ARBA00023136"/>
    </source>
</evidence>
<keyword evidence="12" id="KW-0479">Metal-binding</keyword>
<evidence type="ECO:0000256" key="10">
    <source>
        <dbReference type="ARBA" id="ARBA00035120"/>
    </source>
</evidence>
<keyword evidence="2 12" id="KW-1003">Cell membrane</keyword>
<dbReference type="InterPro" id="IPR003691">
    <property type="entry name" value="FluC"/>
</dbReference>
<comment type="catalytic activity">
    <reaction evidence="11">
        <text>fluoride(in) = fluoride(out)</text>
        <dbReference type="Rhea" id="RHEA:76159"/>
        <dbReference type="ChEBI" id="CHEBI:17051"/>
    </reaction>
    <physiologicalReaction direction="left-to-right" evidence="11">
        <dbReference type="Rhea" id="RHEA:76160"/>
    </physiologicalReaction>
</comment>
<keyword evidence="5 12" id="KW-1133">Transmembrane helix</keyword>
<dbReference type="GO" id="GO:0046872">
    <property type="term" value="F:metal ion binding"/>
    <property type="evidence" value="ECO:0007669"/>
    <property type="project" value="UniProtKB-KW"/>
</dbReference>
<proteinExistence type="inferred from homology"/>
<dbReference type="GO" id="GO:0140114">
    <property type="term" value="P:cellular detoxification of fluoride"/>
    <property type="evidence" value="ECO:0007669"/>
    <property type="project" value="UniProtKB-UniRule"/>
</dbReference>
<protein>
    <recommendedName>
        <fullName evidence="12">Fluoride-specific ion channel FluC</fullName>
    </recommendedName>
</protein>
<gene>
    <name evidence="12" type="primary">fluC</name>
    <name evidence="12" type="synonym">crcB</name>
    <name evidence="13" type="ORF">HMH01_05055</name>
</gene>
<keyword evidence="6 12" id="KW-0915">Sodium</keyword>
<sequence>MAVVLQVALGGALGASLRYLAVSQAARLMGPGFPWGTLAVNLAGCLLMGLIVGAIGARSALSPFLLTGLLGGFTTFSAFSLDVLGLMERGEMGLAAIYVAGSVAGSILFCFAGYALARAVLA</sequence>
<evidence type="ECO:0000256" key="4">
    <source>
        <dbReference type="ARBA" id="ARBA00022692"/>
    </source>
</evidence>
<dbReference type="Proteomes" id="UP000572377">
    <property type="component" value="Unassembled WGS sequence"/>
</dbReference>
<organism evidence="13 14">
    <name type="scientific">Halovulum dunhuangense</name>
    <dbReference type="NCBI Taxonomy" id="1505036"/>
    <lineage>
        <taxon>Bacteria</taxon>
        <taxon>Pseudomonadati</taxon>
        <taxon>Pseudomonadota</taxon>
        <taxon>Alphaproteobacteria</taxon>
        <taxon>Rhodobacterales</taxon>
        <taxon>Paracoccaceae</taxon>
        <taxon>Halovulum</taxon>
    </lineage>
</organism>
<feature type="binding site" evidence="12">
    <location>
        <position position="74"/>
    </location>
    <ligand>
        <name>Na(+)</name>
        <dbReference type="ChEBI" id="CHEBI:29101"/>
        <note>structural</note>
    </ligand>
</feature>
<evidence type="ECO:0000256" key="12">
    <source>
        <dbReference type="HAMAP-Rule" id="MF_00454"/>
    </source>
</evidence>
<feature type="transmembrane region" description="Helical" evidence="12">
    <location>
        <begin position="93"/>
        <end position="117"/>
    </location>
</feature>
<evidence type="ECO:0000313" key="13">
    <source>
        <dbReference type="EMBL" id="NNU79806.1"/>
    </source>
</evidence>
<feature type="binding site" evidence="12">
    <location>
        <position position="71"/>
    </location>
    <ligand>
        <name>Na(+)</name>
        <dbReference type="ChEBI" id="CHEBI:29101"/>
        <note>structural</note>
    </ligand>
</feature>
<dbReference type="HAMAP" id="MF_00454">
    <property type="entry name" value="FluC"/>
    <property type="match status" value="1"/>
</dbReference>
<accession>A0A849L0K8</accession>
<keyword evidence="4 12" id="KW-0812">Transmembrane</keyword>
<dbReference type="Pfam" id="PF02537">
    <property type="entry name" value="CRCB"/>
    <property type="match status" value="1"/>
</dbReference>
<reference evidence="13 14" key="1">
    <citation type="submission" date="2020-05" db="EMBL/GenBank/DDBJ databases">
        <title>Gimesia benthica sp. nov., a novel planctomycete isolated from a deep-sea water sample of the Northwest Indian Ocean.</title>
        <authorList>
            <person name="Wang J."/>
            <person name="Ruan C."/>
            <person name="Song L."/>
            <person name="Zhu Y."/>
            <person name="Li A."/>
            <person name="Zheng X."/>
            <person name="Wang L."/>
            <person name="Lu Z."/>
            <person name="Huang Y."/>
            <person name="Du W."/>
            <person name="Zhou Y."/>
            <person name="Huang L."/>
            <person name="Dai X."/>
        </authorList>
    </citation>
    <scope>NUCLEOTIDE SEQUENCE [LARGE SCALE GENOMIC DNA]</scope>
    <source>
        <strain evidence="13 14">YYQ-30</strain>
    </source>
</reference>
<keyword evidence="12" id="KW-0813">Transport</keyword>
<comment type="similarity">
    <text evidence="10 12">Belongs to the fluoride channel Fluc/FEX (TC 1.A.43) family.</text>
</comment>
<keyword evidence="7 12" id="KW-0406">Ion transport</keyword>
<evidence type="ECO:0000256" key="9">
    <source>
        <dbReference type="ARBA" id="ARBA00023303"/>
    </source>
</evidence>
<dbReference type="PANTHER" id="PTHR28259">
    <property type="entry name" value="FLUORIDE EXPORT PROTEIN 1-RELATED"/>
    <property type="match status" value="1"/>
</dbReference>
<comment type="activity regulation">
    <text evidence="12">Na(+) is not transported, but it plays an essential structural role and its presence is essential for fluoride channel function.</text>
</comment>
<keyword evidence="9 12" id="KW-0407">Ion channel</keyword>
<feature type="transmembrane region" description="Helical" evidence="12">
    <location>
        <begin position="35"/>
        <end position="57"/>
    </location>
</feature>
<evidence type="ECO:0000256" key="3">
    <source>
        <dbReference type="ARBA" id="ARBA00022519"/>
    </source>
</evidence>
<name>A0A849L0K8_9RHOB</name>
<evidence type="ECO:0000256" key="2">
    <source>
        <dbReference type="ARBA" id="ARBA00022475"/>
    </source>
</evidence>
<dbReference type="EMBL" id="JABFBC010000001">
    <property type="protein sequence ID" value="NNU79806.1"/>
    <property type="molecule type" value="Genomic_DNA"/>
</dbReference>
<feature type="transmembrane region" description="Helical" evidence="12">
    <location>
        <begin position="64"/>
        <end position="87"/>
    </location>
</feature>
<dbReference type="RefSeq" id="WP_171323086.1">
    <property type="nucleotide sequence ID" value="NZ_JABFBC010000001.1"/>
</dbReference>
<evidence type="ECO:0000256" key="6">
    <source>
        <dbReference type="ARBA" id="ARBA00023053"/>
    </source>
</evidence>
<evidence type="ECO:0000256" key="11">
    <source>
        <dbReference type="ARBA" id="ARBA00035585"/>
    </source>
</evidence>
<keyword evidence="3" id="KW-0997">Cell inner membrane</keyword>
<evidence type="ECO:0000313" key="14">
    <source>
        <dbReference type="Proteomes" id="UP000572377"/>
    </source>
</evidence>
<evidence type="ECO:0000256" key="1">
    <source>
        <dbReference type="ARBA" id="ARBA00004651"/>
    </source>
</evidence>